<proteinExistence type="predicted"/>
<name>A0A0D8Y5I8_DICVI</name>
<dbReference type="Proteomes" id="UP000053766">
    <property type="component" value="Unassembled WGS sequence"/>
</dbReference>
<organism evidence="1 2">
    <name type="scientific">Dictyocaulus viviparus</name>
    <name type="common">Bovine lungworm</name>
    <dbReference type="NCBI Taxonomy" id="29172"/>
    <lineage>
        <taxon>Eukaryota</taxon>
        <taxon>Metazoa</taxon>
        <taxon>Ecdysozoa</taxon>
        <taxon>Nematoda</taxon>
        <taxon>Chromadorea</taxon>
        <taxon>Rhabditida</taxon>
        <taxon>Rhabditina</taxon>
        <taxon>Rhabditomorpha</taxon>
        <taxon>Strongyloidea</taxon>
        <taxon>Metastrongylidae</taxon>
        <taxon>Dictyocaulus</taxon>
    </lineage>
</organism>
<protein>
    <submittedName>
        <fullName evidence="1">Uncharacterized protein</fullName>
    </submittedName>
</protein>
<keyword evidence="2" id="KW-1185">Reference proteome</keyword>
<dbReference type="AlphaFoldDB" id="A0A0D8Y5I8"/>
<dbReference type="EMBL" id="KN716172">
    <property type="protein sequence ID" value="KJH52000.1"/>
    <property type="molecule type" value="Genomic_DNA"/>
</dbReference>
<gene>
    <name evidence="1" type="ORF">DICVIV_01811</name>
</gene>
<evidence type="ECO:0000313" key="1">
    <source>
        <dbReference type="EMBL" id="KJH52000.1"/>
    </source>
</evidence>
<reference evidence="2" key="2">
    <citation type="journal article" date="2016" name="Sci. Rep.">
        <title>Dictyocaulus viviparus genome, variome and transcriptome elucidate lungworm biology and support future intervention.</title>
        <authorList>
            <person name="McNulty S.N."/>
            <person name="Strube C."/>
            <person name="Rosa B.A."/>
            <person name="Martin J.C."/>
            <person name="Tyagi R."/>
            <person name="Choi Y.J."/>
            <person name="Wang Q."/>
            <person name="Hallsworth Pepin K."/>
            <person name="Zhang X."/>
            <person name="Ozersky P."/>
            <person name="Wilson R.K."/>
            <person name="Sternberg P.W."/>
            <person name="Gasser R.B."/>
            <person name="Mitreva M."/>
        </authorList>
    </citation>
    <scope>NUCLEOTIDE SEQUENCE [LARGE SCALE GENOMIC DNA]</scope>
    <source>
        <strain evidence="2">HannoverDv2000</strain>
    </source>
</reference>
<evidence type="ECO:0000313" key="2">
    <source>
        <dbReference type="Proteomes" id="UP000053766"/>
    </source>
</evidence>
<sequence length="71" mass="8413">MATRLKKKRALSWEISEIRHNCNIHIKAMATRLKKKRALSLEISEIRHNCHIHIKADSLLTTLQYRDGHRK</sequence>
<accession>A0A0D8Y5I8</accession>
<reference evidence="1 2" key="1">
    <citation type="submission" date="2013-11" db="EMBL/GenBank/DDBJ databases">
        <title>Draft genome of the bovine lungworm Dictyocaulus viviparus.</title>
        <authorList>
            <person name="Mitreva M."/>
        </authorList>
    </citation>
    <scope>NUCLEOTIDE SEQUENCE [LARGE SCALE GENOMIC DNA]</scope>
    <source>
        <strain evidence="1 2">HannoverDv2000</strain>
    </source>
</reference>